<dbReference type="InterPro" id="IPR018109">
    <property type="entry name" value="Folylpolyglutamate_synth_CS"/>
</dbReference>
<evidence type="ECO:0000313" key="12">
    <source>
        <dbReference type="Proteomes" id="UP000182373"/>
    </source>
</evidence>
<proteinExistence type="inferred from homology"/>
<keyword evidence="7 9" id="KW-0067">ATP-binding</keyword>
<keyword evidence="5 9" id="KW-0132">Cell division</keyword>
<keyword evidence="4 9" id="KW-0436">Ligase</keyword>
<dbReference type="Pfam" id="PF08245">
    <property type="entry name" value="Mur_ligase_M"/>
    <property type="match status" value="1"/>
</dbReference>
<dbReference type="HAMAP" id="MF_00639">
    <property type="entry name" value="MurD"/>
    <property type="match status" value="1"/>
</dbReference>
<name>A0AAC9KAQ6_9PROT</name>
<dbReference type="PANTHER" id="PTHR43692">
    <property type="entry name" value="UDP-N-ACETYLMURAMOYLALANINE--D-GLUTAMATE LIGASE"/>
    <property type="match status" value="1"/>
</dbReference>
<keyword evidence="6 9" id="KW-0547">Nucleotide-binding</keyword>
<dbReference type="InterPro" id="IPR036565">
    <property type="entry name" value="Mur-like_cat_sf"/>
</dbReference>
<evidence type="ECO:0000259" key="10">
    <source>
        <dbReference type="Pfam" id="PF08245"/>
    </source>
</evidence>
<dbReference type="AlphaFoldDB" id="A0AAC9KAQ6"/>
<dbReference type="GO" id="GO:0008360">
    <property type="term" value="P:regulation of cell shape"/>
    <property type="evidence" value="ECO:0007669"/>
    <property type="project" value="UniProtKB-KW"/>
</dbReference>
<accession>A0AAC9KAQ6</accession>
<dbReference type="GO" id="GO:0071555">
    <property type="term" value="P:cell wall organization"/>
    <property type="evidence" value="ECO:0007669"/>
    <property type="project" value="UniProtKB-KW"/>
</dbReference>
<evidence type="ECO:0000256" key="3">
    <source>
        <dbReference type="ARBA" id="ARBA00022490"/>
    </source>
</evidence>
<dbReference type="GO" id="GO:0009252">
    <property type="term" value="P:peptidoglycan biosynthetic process"/>
    <property type="evidence" value="ECO:0007669"/>
    <property type="project" value="UniProtKB-UniRule"/>
</dbReference>
<dbReference type="InterPro" id="IPR005762">
    <property type="entry name" value="MurD"/>
</dbReference>
<comment type="pathway">
    <text evidence="2 9">Cell wall biogenesis; peptidoglycan biosynthesis.</text>
</comment>
<protein>
    <recommendedName>
        <fullName evidence="9">UDP-N-acetylmuramoylalanine--D-glutamate ligase</fullName>
        <ecNumber evidence="9">6.3.2.9</ecNumber>
    </recommendedName>
    <alternativeName>
        <fullName evidence="9">D-glutamic acid-adding enzyme</fullName>
    </alternativeName>
    <alternativeName>
        <fullName evidence="9">UDP-N-acetylmuramoyl-L-alanyl-D-glutamate synthetase</fullName>
    </alternativeName>
</protein>
<dbReference type="NCBIfam" id="TIGR01087">
    <property type="entry name" value="murD"/>
    <property type="match status" value="1"/>
</dbReference>
<dbReference type="SUPFAM" id="SSF53244">
    <property type="entry name" value="MurD-like peptide ligases, peptide-binding domain"/>
    <property type="match status" value="1"/>
</dbReference>
<evidence type="ECO:0000256" key="6">
    <source>
        <dbReference type="ARBA" id="ARBA00022741"/>
    </source>
</evidence>
<dbReference type="PROSITE" id="PS01011">
    <property type="entry name" value="FOLYLPOLYGLU_SYNT_1"/>
    <property type="match status" value="1"/>
</dbReference>
<keyword evidence="9" id="KW-0573">Peptidoglycan synthesis</keyword>
<evidence type="ECO:0000256" key="9">
    <source>
        <dbReference type="HAMAP-Rule" id="MF_00639"/>
    </source>
</evidence>
<comment type="function">
    <text evidence="9">Cell wall formation. Catalyzes the addition of glutamate to the nucleotide precursor UDP-N-acetylmuramoyl-L-alanine (UMA).</text>
</comment>
<comment type="similarity">
    <text evidence="9">Belongs to the MurCDEF family.</text>
</comment>
<dbReference type="Gene3D" id="3.40.50.720">
    <property type="entry name" value="NAD(P)-binding Rossmann-like Domain"/>
    <property type="match status" value="1"/>
</dbReference>
<keyword evidence="9" id="KW-0133">Cell shape</keyword>
<evidence type="ECO:0000256" key="4">
    <source>
        <dbReference type="ARBA" id="ARBA00022598"/>
    </source>
</evidence>
<dbReference type="Gene3D" id="3.90.190.20">
    <property type="entry name" value="Mur ligase, C-terminal domain"/>
    <property type="match status" value="1"/>
</dbReference>
<dbReference type="PANTHER" id="PTHR43692:SF1">
    <property type="entry name" value="UDP-N-ACETYLMURAMOYLALANINE--D-GLUTAMATE LIGASE"/>
    <property type="match status" value="1"/>
</dbReference>
<comment type="subcellular location">
    <subcellularLocation>
        <location evidence="1 9">Cytoplasm</location>
    </subcellularLocation>
</comment>
<sequence>MSRFPDILLKGRRYGVLGLGRNGLPAAQALMAMGADVTVWDDGEAARSEASNAGLTVSPLSIEGLDALILSPGIPHHLPKPHPVATAALQAGVPVLSDAELLYQAVRLSGSHARFVGITGTNGKSTTTALTAHILREAGCPVAAGGNLGPAALALPLLPDNGVYVLEMSSYMLERLQTLRFDAAAMLNLSPDHIDRHGNMAGYETAKREIFQRQTGADLAVLGIDDPLSTAMAETLRKDGHPARIALVSGALCGDTQAEYGMQFGILTDTHGPILSMAQAASLPGAHNAQNAAVAAAITLFLGVKREQVAAGIASFPGLPHRQERITEADGILWINDSKATNADSTARALICHERIIWIAGGIAKEGGIEDLAPLLPRVAHALLIGRDAPIFAETLRAHGVPHTDVGTLDNAVTMAATRAKETGSGVVLLSPACASFDQFANFEARGDHFRSLVQQQIGGGA</sequence>
<dbReference type="GO" id="GO:0051301">
    <property type="term" value="P:cell division"/>
    <property type="evidence" value="ECO:0007669"/>
    <property type="project" value="UniProtKB-KW"/>
</dbReference>
<evidence type="ECO:0000256" key="2">
    <source>
        <dbReference type="ARBA" id="ARBA00004752"/>
    </source>
</evidence>
<dbReference type="Proteomes" id="UP000182373">
    <property type="component" value="Chromosome"/>
</dbReference>
<dbReference type="EC" id="6.3.2.9" evidence="9"/>
<dbReference type="GO" id="GO:0008764">
    <property type="term" value="F:UDP-N-acetylmuramoylalanine-D-glutamate ligase activity"/>
    <property type="evidence" value="ECO:0007669"/>
    <property type="project" value="UniProtKB-UniRule"/>
</dbReference>
<reference evidence="12" key="1">
    <citation type="submission" date="2016-11" db="EMBL/GenBank/DDBJ databases">
        <title>Comparative genomic and phenotypic analysis of Granulibacter bethesdensis clinical isolates from patients with chronic granulomatous disease.</title>
        <authorList>
            <person name="Zarember K.A."/>
            <person name="Porcella S.F."/>
            <person name="Chu J."/>
            <person name="Ding L."/>
            <person name="Dahlstrom E."/>
            <person name="Barbian K."/>
            <person name="Martens C."/>
            <person name="Sykora L."/>
            <person name="Kramer S."/>
            <person name="Pettinato A.M."/>
            <person name="Hong H."/>
            <person name="Wald G."/>
            <person name="Berg L.J."/>
            <person name="Rogge L.S."/>
            <person name="Greenberg D.E."/>
            <person name="Falcone E.L."/>
            <person name="Neves J.F."/>
            <person name="Simoes M.J."/>
            <person name="Casal M."/>
            <person name="Rodriguez-Lopez F.C."/>
            <person name="Zelazny A."/>
            <person name="Gallin J.I."/>
            <person name="Holland S.M."/>
        </authorList>
    </citation>
    <scope>NUCLEOTIDE SEQUENCE [LARGE SCALE GENOMIC DNA]</scope>
    <source>
        <strain evidence="12">NIH9.1</strain>
    </source>
</reference>
<keyword evidence="3 9" id="KW-0963">Cytoplasm</keyword>
<evidence type="ECO:0000256" key="8">
    <source>
        <dbReference type="ARBA" id="ARBA00023306"/>
    </source>
</evidence>
<dbReference type="Gene3D" id="3.40.1190.10">
    <property type="entry name" value="Mur-like, catalytic domain"/>
    <property type="match status" value="1"/>
</dbReference>
<dbReference type="SUPFAM" id="SSF51984">
    <property type="entry name" value="MurCD N-terminal domain"/>
    <property type="match status" value="1"/>
</dbReference>
<evidence type="ECO:0000256" key="7">
    <source>
        <dbReference type="ARBA" id="ARBA00022840"/>
    </source>
</evidence>
<dbReference type="GO" id="GO:0005737">
    <property type="term" value="C:cytoplasm"/>
    <property type="evidence" value="ECO:0007669"/>
    <property type="project" value="UniProtKB-SubCell"/>
</dbReference>
<evidence type="ECO:0000256" key="1">
    <source>
        <dbReference type="ARBA" id="ARBA00004496"/>
    </source>
</evidence>
<dbReference type="GO" id="GO:0004326">
    <property type="term" value="F:tetrahydrofolylpolyglutamate synthase activity"/>
    <property type="evidence" value="ECO:0007669"/>
    <property type="project" value="InterPro"/>
</dbReference>
<keyword evidence="9" id="KW-0961">Cell wall biogenesis/degradation</keyword>
<dbReference type="RefSeq" id="WP_072571936.1">
    <property type="nucleotide sequence ID" value="NZ_CP018191.1"/>
</dbReference>
<comment type="catalytic activity">
    <reaction evidence="9">
        <text>UDP-N-acetyl-alpha-D-muramoyl-L-alanine + D-glutamate + ATP = UDP-N-acetyl-alpha-D-muramoyl-L-alanyl-D-glutamate + ADP + phosphate + H(+)</text>
        <dbReference type="Rhea" id="RHEA:16429"/>
        <dbReference type="ChEBI" id="CHEBI:15378"/>
        <dbReference type="ChEBI" id="CHEBI:29986"/>
        <dbReference type="ChEBI" id="CHEBI:30616"/>
        <dbReference type="ChEBI" id="CHEBI:43474"/>
        <dbReference type="ChEBI" id="CHEBI:83898"/>
        <dbReference type="ChEBI" id="CHEBI:83900"/>
        <dbReference type="ChEBI" id="CHEBI:456216"/>
        <dbReference type="EC" id="6.3.2.9"/>
    </reaction>
</comment>
<gene>
    <name evidence="9" type="primary">murD</name>
    <name evidence="11" type="ORF">GbCGDNIH9_0431</name>
</gene>
<organism evidence="11 12">
    <name type="scientific">Granulibacter bethesdensis</name>
    <dbReference type="NCBI Taxonomy" id="364410"/>
    <lineage>
        <taxon>Bacteria</taxon>
        <taxon>Pseudomonadati</taxon>
        <taxon>Pseudomonadota</taxon>
        <taxon>Alphaproteobacteria</taxon>
        <taxon>Acetobacterales</taxon>
        <taxon>Acetobacteraceae</taxon>
        <taxon>Granulibacter</taxon>
    </lineage>
</organism>
<evidence type="ECO:0000256" key="5">
    <source>
        <dbReference type="ARBA" id="ARBA00022618"/>
    </source>
</evidence>
<feature type="domain" description="Mur ligase central" evidence="10">
    <location>
        <begin position="118"/>
        <end position="298"/>
    </location>
</feature>
<dbReference type="EMBL" id="CP018191">
    <property type="protein sequence ID" value="APH53668.1"/>
    <property type="molecule type" value="Genomic_DNA"/>
</dbReference>
<keyword evidence="8 9" id="KW-0131">Cell cycle</keyword>
<dbReference type="GO" id="GO:0005524">
    <property type="term" value="F:ATP binding"/>
    <property type="evidence" value="ECO:0007669"/>
    <property type="project" value="UniProtKB-UniRule"/>
</dbReference>
<dbReference type="InterPro" id="IPR013221">
    <property type="entry name" value="Mur_ligase_cen"/>
</dbReference>
<evidence type="ECO:0000313" key="11">
    <source>
        <dbReference type="EMBL" id="APH53668.1"/>
    </source>
</evidence>
<dbReference type="SUPFAM" id="SSF53623">
    <property type="entry name" value="MurD-like peptide ligases, catalytic domain"/>
    <property type="match status" value="1"/>
</dbReference>
<dbReference type="InterPro" id="IPR036615">
    <property type="entry name" value="Mur_ligase_C_dom_sf"/>
</dbReference>
<feature type="binding site" evidence="9">
    <location>
        <begin position="120"/>
        <end position="126"/>
    </location>
    <ligand>
        <name>ATP</name>
        <dbReference type="ChEBI" id="CHEBI:30616"/>
    </ligand>
</feature>